<name>A0A192ZI07_9EUKA</name>
<dbReference type="PROSITE" id="PS00388">
    <property type="entry name" value="PROTEASOME_ALPHA_1"/>
    <property type="match status" value="1"/>
</dbReference>
<dbReference type="GO" id="GO:0005634">
    <property type="term" value="C:nucleus"/>
    <property type="evidence" value="ECO:0007669"/>
    <property type="project" value="UniProtKB-SubCell"/>
</dbReference>
<dbReference type="InterPro" id="IPR050115">
    <property type="entry name" value="Proteasome_alpha"/>
</dbReference>
<dbReference type="SUPFAM" id="SSF56235">
    <property type="entry name" value="N-terminal nucleophile aminohydrolases (Ntn hydrolases)"/>
    <property type="match status" value="1"/>
</dbReference>
<dbReference type="PANTHER" id="PTHR11599">
    <property type="entry name" value="PROTEASOME SUBUNIT ALPHA/BETA"/>
    <property type="match status" value="1"/>
</dbReference>
<dbReference type="GO" id="GO:0006511">
    <property type="term" value="P:ubiquitin-dependent protein catabolic process"/>
    <property type="evidence" value="ECO:0007669"/>
    <property type="project" value="InterPro"/>
</dbReference>
<organism evidence="8">
    <name type="scientific">Stygiella incarcerata</name>
    <dbReference type="NCBI Taxonomy" id="1712417"/>
    <lineage>
        <taxon>Eukaryota</taxon>
        <taxon>Discoba</taxon>
        <taxon>Jakobida</taxon>
        <taxon>Andalucina</taxon>
        <taxon>Stygiellidae</taxon>
        <taxon>Stygiella</taxon>
    </lineage>
</organism>
<dbReference type="Pfam" id="PF10584">
    <property type="entry name" value="Proteasome_A_N"/>
    <property type="match status" value="1"/>
</dbReference>
<dbReference type="Pfam" id="PF00227">
    <property type="entry name" value="Proteasome"/>
    <property type="match status" value="1"/>
</dbReference>
<comment type="subunit">
    <text evidence="6">The 26S proteasome consists of a 20S proteasome core and two 19S regulatory subunits.</text>
</comment>
<dbReference type="GO" id="GO:0005737">
    <property type="term" value="C:cytoplasm"/>
    <property type="evidence" value="ECO:0007669"/>
    <property type="project" value="UniProtKB-SubCell"/>
</dbReference>
<evidence type="ECO:0000259" key="7">
    <source>
        <dbReference type="PROSITE" id="PS00388"/>
    </source>
</evidence>
<dbReference type="InterPro" id="IPR000426">
    <property type="entry name" value="Proteasome_asu_N"/>
</dbReference>
<dbReference type="PROSITE" id="PS51475">
    <property type="entry name" value="PROTEASOME_ALPHA_2"/>
    <property type="match status" value="1"/>
</dbReference>
<sequence>MSGIGTGYDYSSTTYSPEGRIYQIEYAHKAVEHSGTGVGLQVKDGVVVGVEKILVSKLLEPGSNTRLFGVDEHTGFAICGALPDGRQIVSRAREEAKAHRDVYGVSMPTRLLAERIASFKHVYTLYSAVRPFGVSSLVAGYDEKGPQLFIVEPNGVLTGYYGYAIGQGQQHAKSSIEKLDLKSMTCRQAIVEIAKILHEAHTEHRDKPFEIELGWICDESDRQFTRVPEELRAEADAIGRQALEESDSDDDD</sequence>
<dbReference type="InterPro" id="IPR001353">
    <property type="entry name" value="Proteasome_sua/b"/>
</dbReference>
<proteinExistence type="evidence at transcript level"/>
<evidence type="ECO:0000256" key="4">
    <source>
        <dbReference type="ARBA" id="ARBA00023242"/>
    </source>
</evidence>
<dbReference type="EMBL" id="KX235434">
    <property type="protein sequence ID" value="ANM86163.1"/>
    <property type="molecule type" value="mRNA"/>
</dbReference>
<dbReference type="InterPro" id="IPR029055">
    <property type="entry name" value="Ntn_hydrolases_N"/>
</dbReference>
<accession>A0A192ZI07</accession>
<comment type="function">
    <text evidence="1">The proteasome is a multicatalytic proteinase complex which is characterized by its ability to cleave peptides with Arg, Phe, Tyr, Leu, and Glu adjacent to the leaving group at neutral or slightly basic pH. The proteasome has an ATP-dependent proteolytic activity.</text>
</comment>
<gene>
    <name evidence="8" type="primary">psma-F</name>
</gene>
<reference evidence="8" key="1">
    <citation type="submission" date="2016-05" db="EMBL/GenBank/DDBJ databases">
        <title>Novel hydrogenosomes in the microaerophilic jakobid Stygiella incarcerata.</title>
        <authorList>
            <person name="Leger M.M."/>
            <person name="Eme L."/>
            <person name="Hug L.A."/>
            <person name="Roger A.J."/>
        </authorList>
    </citation>
    <scope>NUCLEOTIDE SEQUENCE</scope>
</reference>
<keyword evidence="3 5" id="KW-0647">Proteasome</keyword>
<comment type="subcellular location">
    <subcellularLocation>
        <location evidence="6">Cytoplasm</location>
    </subcellularLocation>
    <subcellularLocation>
        <location evidence="6">Nucleus</location>
    </subcellularLocation>
</comment>
<dbReference type="GO" id="GO:0019773">
    <property type="term" value="C:proteasome core complex, alpha-subunit complex"/>
    <property type="evidence" value="ECO:0007669"/>
    <property type="project" value="UniProtKB-UniRule"/>
</dbReference>
<dbReference type="FunFam" id="3.60.20.10:FF:000007">
    <property type="entry name" value="Proteasome subunit alpha type"/>
    <property type="match status" value="1"/>
</dbReference>
<dbReference type="CDD" id="cd03751">
    <property type="entry name" value="proteasome_alpha_type_3"/>
    <property type="match status" value="1"/>
</dbReference>
<evidence type="ECO:0000256" key="1">
    <source>
        <dbReference type="ARBA" id="ARBA00002000"/>
    </source>
</evidence>
<evidence type="ECO:0000256" key="6">
    <source>
        <dbReference type="RuleBase" id="RU000551"/>
    </source>
</evidence>
<comment type="similarity">
    <text evidence="5 6">Belongs to the peptidase T1A family.</text>
</comment>
<keyword evidence="2 6" id="KW-0963">Cytoplasm</keyword>
<keyword evidence="4 6" id="KW-0539">Nucleus</keyword>
<dbReference type="AlphaFoldDB" id="A0A192ZI07"/>
<dbReference type="SMART" id="SM00948">
    <property type="entry name" value="Proteasome_A_N"/>
    <property type="match status" value="1"/>
</dbReference>
<dbReference type="Gene3D" id="3.60.20.10">
    <property type="entry name" value="Glutamine Phosphoribosylpyrophosphate, subunit 1, domain 1"/>
    <property type="match status" value="1"/>
</dbReference>
<dbReference type="InterPro" id="IPR023332">
    <property type="entry name" value="Proteasome_alpha-type"/>
</dbReference>
<evidence type="ECO:0000313" key="8">
    <source>
        <dbReference type="EMBL" id="ANM86163.1"/>
    </source>
</evidence>
<feature type="domain" description="Proteasome alpha-type subunits" evidence="7">
    <location>
        <begin position="8"/>
        <end position="30"/>
    </location>
</feature>
<evidence type="ECO:0000256" key="2">
    <source>
        <dbReference type="ARBA" id="ARBA00022490"/>
    </source>
</evidence>
<protein>
    <recommendedName>
        <fullName evidence="6">Proteasome subunit alpha type</fullName>
    </recommendedName>
</protein>
<evidence type="ECO:0000256" key="5">
    <source>
        <dbReference type="PROSITE-ProRule" id="PRU00808"/>
    </source>
</evidence>
<evidence type="ECO:0000256" key="3">
    <source>
        <dbReference type="ARBA" id="ARBA00022942"/>
    </source>
</evidence>